<dbReference type="Pfam" id="PF00652">
    <property type="entry name" value="Ricin_B_lectin"/>
    <property type="match status" value="1"/>
</dbReference>
<dbReference type="InterPro" id="IPR000772">
    <property type="entry name" value="Ricin_B_lectin"/>
</dbReference>
<dbReference type="InterPro" id="IPR035992">
    <property type="entry name" value="Ricin_B-like_lectins"/>
</dbReference>
<keyword evidence="4" id="KW-1185">Reference proteome</keyword>
<sequence>MFTSIVSLLIIALFVLLTTSAAPTSNTNILVKRYTGVKIQSYRDGLCLRPTGVRWGDGTQVLSTTCDMGALWDINPGSGSLVLSGTTLALDAGTGTENKEIVKLWTSYPGLYQQTWYLTTDDRIAITGGNQCLDEGPDGPQTYQCTTGNTNQI</sequence>
<gene>
    <name evidence="3" type="ORF">IAR55_005529</name>
</gene>
<reference evidence="3 4" key="1">
    <citation type="journal article" date="2024" name="bioRxiv">
        <title>Comparative genomics of Cryptococcus and Kwoniella reveals pathogenesis evolution and contrasting karyotype dynamics via intercentromeric recombination or chromosome fusion.</title>
        <authorList>
            <person name="Coelho M.A."/>
            <person name="David-Palma M."/>
            <person name="Shea T."/>
            <person name="Bowers K."/>
            <person name="McGinley-Smith S."/>
            <person name="Mohammad A.W."/>
            <person name="Gnirke A."/>
            <person name="Yurkov A.M."/>
            <person name="Nowrousian M."/>
            <person name="Sun S."/>
            <person name="Cuomo C.A."/>
            <person name="Heitman J."/>
        </authorList>
    </citation>
    <scope>NUCLEOTIDE SEQUENCE [LARGE SCALE GENOMIC DNA]</scope>
    <source>
        <strain evidence="3 4">CBS 13917</strain>
    </source>
</reference>
<comment type="caution">
    <text evidence="3">The sequence shown here is derived from an EMBL/GenBank/DDBJ whole genome shotgun (WGS) entry which is preliminary data.</text>
</comment>
<name>A0AAW0YWE4_9TREE</name>
<evidence type="ECO:0000259" key="2">
    <source>
        <dbReference type="Pfam" id="PF00652"/>
    </source>
</evidence>
<keyword evidence="1" id="KW-0732">Signal</keyword>
<evidence type="ECO:0000313" key="4">
    <source>
        <dbReference type="Proteomes" id="UP001388673"/>
    </source>
</evidence>
<feature type="signal peptide" evidence="1">
    <location>
        <begin position="1"/>
        <end position="21"/>
    </location>
</feature>
<dbReference type="SUPFAM" id="SSF50370">
    <property type="entry name" value="Ricin B-like lectins"/>
    <property type="match status" value="1"/>
</dbReference>
<dbReference type="Proteomes" id="UP001388673">
    <property type="component" value="Unassembled WGS sequence"/>
</dbReference>
<proteinExistence type="predicted"/>
<dbReference type="EMBL" id="JBCAWK010000010">
    <property type="protein sequence ID" value="KAK8847670.1"/>
    <property type="molecule type" value="Genomic_DNA"/>
</dbReference>
<organism evidence="3 4">
    <name type="scientific">Kwoniella newhampshirensis</name>
    <dbReference type="NCBI Taxonomy" id="1651941"/>
    <lineage>
        <taxon>Eukaryota</taxon>
        <taxon>Fungi</taxon>
        <taxon>Dikarya</taxon>
        <taxon>Basidiomycota</taxon>
        <taxon>Agaricomycotina</taxon>
        <taxon>Tremellomycetes</taxon>
        <taxon>Tremellales</taxon>
        <taxon>Cryptococcaceae</taxon>
        <taxon>Kwoniella</taxon>
    </lineage>
</organism>
<dbReference type="KEGG" id="kne:92182787"/>
<dbReference type="RefSeq" id="XP_066801188.1">
    <property type="nucleotide sequence ID" value="XM_066948620.1"/>
</dbReference>
<evidence type="ECO:0000256" key="1">
    <source>
        <dbReference type="SAM" id="SignalP"/>
    </source>
</evidence>
<dbReference type="Gene3D" id="2.80.10.50">
    <property type="match status" value="1"/>
</dbReference>
<dbReference type="GeneID" id="92182787"/>
<dbReference type="CDD" id="cd00161">
    <property type="entry name" value="beta-trefoil_Ricin-like"/>
    <property type="match status" value="1"/>
</dbReference>
<evidence type="ECO:0000313" key="3">
    <source>
        <dbReference type="EMBL" id="KAK8847670.1"/>
    </source>
</evidence>
<accession>A0AAW0YWE4</accession>
<feature type="domain" description="Ricin B lectin" evidence="2">
    <location>
        <begin position="37"/>
        <end position="152"/>
    </location>
</feature>
<feature type="chain" id="PRO_5043866950" description="Ricin B lectin domain-containing protein" evidence="1">
    <location>
        <begin position="22"/>
        <end position="153"/>
    </location>
</feature>
<protein>
    <recommendedName>
        <fullName evidence="2">Ricin B lectin domain-containing protein</fullName>
    </recommendedName>
</protein>
<dbReference type="AlphaFoldDB" id="A0AAW0YWE4"/>